<dbReference type="EMBL" id="KF264542">
    <property type="protein sequence ID" value="AGS49390.1"/>
    <property type="molecule type" value="Genomic_DNA"/>
</dbReference>
<name>S5TKF7_9BACT</name>
<dbReference type="Gene3D" id="2.30.110.10">
    <property type="entry name" value="Electron Transport, Fmn-binding Protein, Chain A"/>
    <property type="match status" value="1"/>
</dbReference>
<sequence length="161" mass="17356">MTQVVETVDQQQLRTALGHFATGVAVVTTIADGEPIGMTVNSLCSVSLTPPMLLFCVGHRSQLHPLFASASHFAVHVLSARQEEVCRQFARPGRSRFGDLPWQPGRTGAPLLPNSLVTLECAAERVIPAGDHDIVLMSVRHLHPVCGDNPLLFFAGGVRDL</sequence>
<dbReference type="Pfam" id="PF01613">
    <property type="entry name" value="Flavin_Reduct"/>
    <property type="match status" value="1"/>
</dbReference>
<evidence type="ECO:0000256" key="1">
    <source>
        <dbReference type="ARBA" id="ARBA00023002"/>
    </source>
</evidence>
<evidence type="ECO:0000259" key="2">
    <source>
        <dbReference type="SMART" id="SM00903"/>
    </source>
</evidence>
<dbReference type="InterPro" id="IPR002563">
    <property type="entry name" value="Flavin_Rdtase-like_dom"/>
</dbReference>
<reference evidence="3" key="1">
    <citation type="journal article" date="2013" name="Proc. Natl. Acad. Sci. U.S.A.">
        <title>Mapping gene clusters within arrayed metagenomic libraries to expand the structural diversity of biomedically relevant natural products.</title>
        <authorList>
            <person name="Owen J.G."/>
            <person name="Reddy B.V."/>
            <person name="Ternei M.A."/>
            <person name="Charlop-Powers Z."/>
            <person name="Calle P.Y."/>
            <person name="Kim J.H."/>
            <person name="Brady S.F."/>
        </authorList>
    </citation>
    <scope>NUCLEOTIDE SEQUENCE</scope>
</reference>
<dbReference type="InterPro" id="IPR012349">
    <property type="entry name" value="Split_barrel_FMN-bd"/>
</dbReference>
<feature type="domain" description="Flavin reductase like" evidence="2">
    <location>
        <begin position="17"/>
        <end position="160"/>
    </location>
</feature>
<dbReference type="SUPFAM" id="SSF50475">
    <property type="entry name" value="FMN-binding split barrel"/>
    <property type="match status" value="1"/>
</dbReference>
<dbReference type="AlphaFoldDB" id="S5TKF7"/>
<keyword evidence="1" id="KW-0560">Oxidoreductase</keyword>
<dbReference type="PANTHER" id="PTHR30466">
    <property type="entry name" value="FLAVIN REDUCTASE"/>
    <property type="match status" value="1"/>
</dbReference>
<proteinExistence type="predicted"/>
<dbReference type="SMART" id="SM00903">
    <property type="entry name" value="Flavin_Reduct"/>
    <property type="match status" value="1"/>
</dbReference>
<evidence type="ECO:0000313" key="3">
    <source>
        <dbReference type="EMBL" id="AGS49390.1"/>
    </source>
</evidence>
<dbReference type="PANTHER" id="PTHR30466:SF1">
    <property type="entry name" value="FMN REDUCTASE (NADH) RUTF"/>
    <property type="match status" value="1"/>
</dbReference>
<dbReference type="InterPro" id="IPR050268">
    <property type="entry name" value="NADH-dep_flavin_reductase"/>
</dbReference>
<dbReference type="GO" id="GO:0010181">
    <property type="term" value="F:FMN binding"/>
    <property type="evidence" value="ECO:0007669"/>
    <property type="project" value="InterPro"/>
</dbReference>
<accession>S5TKF7</accession>
<dbReference type="GO" id="GO:0042602">
    <property type="term" value="F:riboflavin reductase (NADPH) activity"/>
    <property type="evidence" value="ECO:0007669"/>
    <property type="project" value="TreeGrafter"/>
</dbReference>
<organism evidence="3">
    <name type="scientific">uncultured bacterium esnapd4</name>
    <dbReference type="NCBI Taxonomy" id="1366610"/>
    <lineage>
        <taxon>Bacteria</taxon>
        <taxon>environmental samples</taxon>
    </lineage>
</organism>
<protein>
    <submittedName>
        <fullName evidence="3">Flavin reductase domain protein</fullName>
    </submittedName>
</protein>